<dbReference type="Proteomes" id="UP000078046">
    <property type="component" value="Unassembled WGS sequence"/>
</dbReference>
<accession>A0A177AQY4</accession>
<proteinExistence type="predicted"/>
<evidence type="ECO:0000313" key="1">
    <source>
        <dbReference type="EMBL" id="OAF63811.1"/>
    </source>
</evidence>
<dbReference type="EMBL" id="LWCA01002537">
    <property type="protein sequence ID" value="OAF63811.1"/>
    <property type="molecule type" value="Genomic_DNA"/>
</dbReference>
<keyword evidence="2" id="KW-1185">Reference proteome</keyword>
<dbReference type="AlphaFoldDB" id="A0A177AQY4"/>
<name>A0A177AQY4_9BILA</name>
<protein>
    <submittedName>
        <fullName evidence="1">Uncharacterized protein</fullName>
    </submittedName>
</protein>
<comment type="caution">
    <text evidence="1">The sequence shown here is derived from an EMBL/GenBank/DDBJ whole genome shotgun (WGS) entry which is preliminary data.</text>
</comment>
<organism evidence="1 2">
    <name type="scientific">Intoshia linei</name>
    <dbReference type="NCBI Taxonomy" id="1819745"/>
    <lineage>
        <taxon>Eukaryota</taxon>
        <taxon>Metazoa</taxon>
        <taxon>Spiralia</taxon>
        <taxon>Lophotrochozoa</taxon>
        <taxon>Mesozoa</taxon>
        <taxon>Orthonectida</taxon>
        <taxon>Rhopaluridae</taxon>
        <taxon>Intoshia</taxon>
    </lineage>
</organism>
<dbReference type="OrthoDB" id="190846at2759"/>
<gene>
    <name evidence="1" type="ORF">A3Q56_08483</name>
</gene>
<sequence length="130" mass="15343">MLKMITCTISVVIILILKIQSFTLKPILIFPGYAGTKLEARLTNMKSKHWYCNKNSDWFLIWFNIFEELPFKMNCFKEIMTIHYNNKNYTHGTNTPGVEIRVFNDSFGRLDAIEKISYYDFENSNLIINL</sequence>
<evidence type="ECO:0000313" key="2">
    <source>
        <dbReference type="Proteomes" id="UP000078046"/>
    </source>
</evidence>
<reference evidence="1 2" key="1">
    <citation type="submission" date="2016-04" db="EMBL/GenBank/DDBJ databases">
        <title>The genome of Intoshia linei affirms orthonectids as highly simplified spiralians.</title>
        <authorList>
            <person name="Mikhailov K.V."/>
            <person name="Slusarev G.S."/>
            <person name="Nikitin M.A."/>
            <person name="Logacheva M.D."/>
            <person name="Penin A."/>
            <person name="Aleoshin V."/>
            <person name="Panchin Y.V."/>
        </authorList>
    </citation>
    <scope>NUCLEOTIDE SEQUENCE [LARGE SCALE GENOMIC DNA]</scope>
    <source>
        <strain evidence="1">Intl2013</strain>
        <tissue evidence="1">Whole animal</tissue>
    </source>
</reference>